<organism evidence="1">
    <name type="scientific">marine metagenome</name>
    <dbReference type="NCBI Taxonomy" id="408172"/>
    <lineage>
        <taxon>unclassified sequences</taxon>
        <taxon>metagenomes</taxon>
        <taxon>ecological metagenomes</taxon>
    </lineage>
</organism>
<evidence type="ECO:0000313" key="1">
    <source>
        <dbReference type="EMBL" id="SVA01550.1"/>
    </source>
</evidence>
<gene>
    <name evidence="1" type="ORF">METZ01_LOCUS54404</name>
</gene>
<feature type="non-terminal residue" evidence="1">
    <location>
        <position position="25"/>
    </location>
</feature>
<proteinExistence type="predicted"/>
<sequence>MRKIFTLIIFICLIVEIVSAGVPGP</sequence>
<accession>A0A381SBV4</accession>
<name>A0A381SBV4_9ZZZZ</name>
<dbReference type="EMBL" id="UINC01002914">
    <property type="protein sequence ID" value="SVA01550.1"/>
    <property type="molecule type" value="Genomic_DNA"/>
</dbReference>
<protein>
    <submittedName>
        <fullName evidence="1">Uncharacterized protein</fullName>
    </submittedName>
</protein>
<reference evidence="1" key="1">
    <citation type="submission" date="2018-05" db="EMBL/GenBank/DDBJ databases">
        <authorList>
            <person name="Lanie J.A."/>
            <person name="Ng W.-L."/>
            <person name="Kazmierczak K.M."/>
            <person name="Andrzejewski T.M."/>
            <person name="Davidsen T.M."/>
            <person name="Wayne K.J."/>
            <person name="Tettelin H."/>
            <person name="Glass J.I."/>
            <person name="Rusch D."/>
            <person name="Podicherti R."/>
            <person name="Tsui H.-C.T."/>
            <person name="Winkler M.E."/>
        </authorList>
    </citation>
    <scope>NUCLEOTIDE SEQUENCE</scope>
</reference>
<dbReference type="AlphaFoldDB" id="A0A381SBV4"/>